<sequence>MQRAIIFGASGGIGRAISEVLAGAGWSLYIHCSTNWSAASDLSAGLSHRFPQQDFIPVKFSFLAEDSAVVAFVNHLLPVNALVFAQGITDYQLVNGQELTKVDQLMQVNLITPIKLTNLLEPVLTKNEFSRIVYLGSVYGGDGSAMEAVYSSSKAGLERFAQSYAREVASANLTVNVLAPGAVDTAMNAQFDSEAIAALKAELPIGRLATTSDIAFWVKTLLDRQSGYLTGQTIYVSGGWLK</sequence>
<dbReference type="EMBL" id="AP026803">
    <property type="protein sequence ID" value="BDR60228.1"/>
    <property type="molecule type" value="Genomic_DNA"/>
</dbReference>
<dbReference type="InterPro" id="IPR050259">
    <property type="entry name" value="SDR"/>
</dbReference>
<evidence type="ECO:0000313" key="2">
    <source>
        <dbReference type="EMBL" id="BDR60228.1"/>
    </source>
</evidence>
<dbReference type="Pfam" id="PF00106">
    <property type="entry name" value="adh_short"/>
    <property type="match status" value="1"/>
</dbReference>
<dbReference type="InterPro" id="IPR036291">
    <property type="entry name" value="NAD(P)-bd_dom_sf"/>
</dbReference>
<gene>
    <name evidence="2" type="primary">fabG</name>
    <name evidence="2" type="ORF">KIM322_04890</name>
</gene>
<evidence type="ECO:0000313" key="3">
    <source>
        <dbReference type="Proteomes" id="UP001321741"/>
    </source>
</evidence>
<reference evidence="2 3" key="1">
    <citation type="journal article" date="2023" name="Microbiol. Spectr.">
        <title>Symbiosis of Carpenter Bees with Uncharacterized Lactic Acid Bacteria Showing NAD Auxotrophy.</title>
        <authorList>
            <person name="Kawasaki S."/>
            <person name="Ozawa K."/>
            <person name="Mori T."/>
            <person name="Yamamoto A."/>
            <person name="Ito M."/>
            <person name="Ohkuma M."/>
            <person name="Sakamoto M."/>
            <person name="Matsutani M."/>
        </authorList>
    </citation>
    <scope>NUCLEOTIDE SEQUENCE [LARGE SCALE GENOMIC DNA]</scope>
    <source>
        <strain evidence="2 3">Kim32-2</strain>
    </source>
</reference>
<dbReference type="PRINTS" id="PR00081">
    <property type="entry name" value="GDHRDH"/>
</dbReference>
<dbReference type="PANTHER" id="PTHR42879:SF2">
    <property type="entry name" value="3-OXOACYL-[ACYL-CARRIER-PROTEIN] REDUCTASE FABG"/>
    <property type="match status" value="1"/>
</dbReference>
<dbReference type="Gene3D" id="3.40.50.720">
    <property type="entry name" value="NAD(P)-binding Rossmann-like Domain"/>
    <property type="match status" value="1"/>
</dbReference>
<proteinExistence type="inferred from homology"/>
<dbReference type="CDD" id="cd05233">
    <property type="entry name" value="SDR_c"/>
    <property type="match status" value="1"/>
</dbReference>
<dbReference type="InterPro" id="IPR020904">
    <property type="entry name" value="Sc_DH/Rdtase_CS"/>
</dbReference>
<name>A0ABM8BG46_9LACO</name>
<accession>A0ABM8BG46</accession>
<organism evidence="2 3">
    <name type="scientific">Lactobacillus xylocopicola</name>
    <dbReference type="NCBI Taxonomy" id="2976676"/>
    <lineage>
        <taxon>Bacteria</taxon>
        <taxon>Bacillati</taxon>
        <taxon>Bacillota</taxon>
        <taxon>Bacilli</taxon>
        <taxon>Lactobacillales</taxon>
        <taxon>Lactobacillaceae</taxon>
        <taxon>Lactobacillus</taxon>
    </lineage>
</organism>
<dbReference type="PANTHER" id="PTHR42879">
    <property type="entry name" value="3-OXOACYL-(ACYL-CARRIER-PROTEIN) REDUCTASE"/>
    <property type="match status" value="1"/>
</dbReference>
<dbReference type="RefSeq" id="WP_317637940.1">
    <property type="nucleotide sequence ID" value="NZ_AP026803.1"/>
</dbReference>
<comment type="similarity">
    <text evidence="1">Belongs to the short-chain dehydrogenases/reductases (SDR) family.</text>
</comment>
<dbReference type="SUPFAM" id="SSF51735">
    <property type="entry name" value="NAD(P)-binding Rossmann-fold domains"/>
    <property type="match status" value="1"/>
</dbReference>
<keyword evidence="3" id="KW-1185">Reference proteome</keyword>
<evidence type="ECO:0000256" key="1">
    <source>
        <dbReference type="ARBA" id="ARBA00006484"/>
    </source>
</evidence>
<dbReference type="Proteomes" id="UP001321741">
    <property type="component" value="Chromosome"/>
</dbReference>
<dbReference type="InterPro" id="IPR002347">
    <property type="entry name" value="SDR_fam"/>
</dbReference>
<dbReference type="PROSITE" id="PS00061">
    <property type="entry name" value="ADH_SHORT"/>
    <property type="match status" value="1"/>
</dbReference>
<protein>
    <submittedName>
        <fullName evidence="2">3-oxoacyl-ACP reductase</fullName>
    </submittedName>
</protein>